<dbReference type="InterPro" id="IPR002898">
    <property type="entry name" value="MotA_ExbB_proton_chnl"/>
</dbReference>
<keyword evidence="3" id="KW-1003">Cell membrane</keyword>
<dbReference type="GO" id="GO:0017038">
    <property type="term" value="P:protein import"/>
    <property type="evidence" value="ECO:0007669"/>
    <property type="project" value="TreeGrafter"/>
</dbReference>
<evidence type="ECO:0000313" key="11">
    <source>
        <dbReference type="EMBL" id="SMO48532.1"/>
    </source>
</evidence>
<dbReference type="AlphaFoldDB" id="A0A521BN44"/>
<keyword evidence="5 8" id="KW-0653">Protein transport</keyword>
<protein>
    <submittedName>
        <fullName evidence="11">Biopolymer transport protein ExbB</fullName>
    </submittedName>
</protein>
<keyword evidence="7 9" id="KW-0472">Membrane</keyword>
<feature type="domain" description="MotA/TolQ/ExbB proton channel" evidence="10">
    <location>
        <begin position="57"/>
        <end position="165"/>
    </location>
</feature>
<reference evidence="11 12" key="1">
    <citation type="submission" date="2017-05" db="EMBL/GenBank/DDBJ databases">
        <authorList>
            <person name="Varghese N."/>
            <person name="Submissions S."/>
        </authorList>
    </citation>
    <scope>NUCLEOTIDE SEQUENCE [LARGE SCALE GENOMIC DNA]</scope>
    <source>
        <strain evidence="11 12">DSM 16304</strain>
    </source>
</reference>
<evidence type="ECO:0000259" key="10">
    <source>
        <dbReference type="Pfam" id="PF01618"/>
    </source>
</evidence>
<dbReference type="Proteomes" id="UP000317315">
    <property type="component" value="Unassembled WGS sequence"/>
</dbReference>
<feature type="transmembrane region" description="Helical" evidence="9">
    <location>
        <begin position="127"/>
        <end position="149"/>
    </location>
</feature>
<comment type="subcellular location">
    <subcellularLocation>
        <location evidence="1">Cell membrane</location>
        <topology evidence="1">Multi-pass membrane protein</topology>
    </subcellularLocation>
    <subcellularLocation>
        <location evidence="8">Membrane</location>
        <topology evidence="8">Multi-pass membrane protein</topology>
    </subcellularLocation>
</comment>
<dbReference type="RefSeq" id="WP_142934655.1">
    <property type="nucleotide sequence ID" value="NZ_FXTM01000006.1"/>
</dbReference>
<gene>
    <name evidence="11" type="ORF">SAMN06269117_10647</name>
</gene>
<evidence type="ECO:0000256" key="3">
    <source>
        <dbReference type="ARBA" id="ARBA00022475"/>
    </source>
</evidence>
<dbReference type="InterPro" id="IPR050790">
    <property type="entry name" value="ExbB/TolQ_transport"/>
</dbReference>
<dbReference type="PANTHER" id="PTHR30625">
    <property type="entry name" value="PROTEIN TOLQ"/>
    <property type="match status" value="1"/>
</dbReference>
<feature type="transmembrane region" description="Helical" evidence="9">
    <location>
        <begin position="83"/>
        <end position="107"/>
    </location>
</feature>
<keyword evidence="4 9" id="KW-0812">Transmembrane</keyword>
<evidence type="ECO:0000256" key="8">
    <source>
        <dbReference type="RuleBase" id="RU004057"/>
    </source>
</evidence>
<evidence type="ECO:0000256" key="2">
    <source>
        <dbReference type="ARBA" id="ARBA00022448"/>
    </source>
</evidence>
<evidence type="ECO:0000256" key="1">
    <source>
        <dbReference type="ARBA" id="ARBA00004651"/>
    </source>
</evidence>
<sequence length="187" mass="21283">MIPEFSILQKGGVIVYIILLLSFLVTAFFIERLLFLLIKVRKFKKLKSSNNCFIEFDQETEGKNIDDILENYRKREESSLYKYTEIFPFTAEVSPMLGLLGTVLGLIKSFMAIEAMGGKVNVSALSAGMWEALLTTAVGLTVSIFAVSFQEVVQWLINKVELELEEFLNHCRETLKKVNLNEKNKEA</sequence>
<name>A0A521BN44_9BACT</name>
<accession>A0A521BN44</accession>
<evidence type="ECO:0000256" key="7">
    <source>
        <dbReference type="ARBA" id="ARBA00023136"/>
    </source>
</evidence>
<keyword evidence="2 8" id="KW-0813">Transport</keyword>
<comment type="similarity">
    <text evidence="8">Belongs to the exbB/tolQ family.</text>
</comment>
<evidence type="ECO:0000313" key="12">
    <source>
        <dbReference type="Proteomes" id="UP000317315"/>
    </source>
</evidence>
<dbReference type="OrthoDB" id="9805133at2"/>
<dbReference type="PANTHER" id="PTHR30625:SF15">
    <property type="entry name" value="BIOPOLYMER TRANSPORT PROTEIN EXBB"/>
    <property type="match status" value="1"/>
</dbReference>
<dbReference type="Pfam" id="PF01618">
    <property type="entry name" value="MotA_ExbB"/>
    <property type="match status" value="1"/>
</dbReference>
<evidence type="ECO:0000256" key="4">
    <source>
        <dbReference type="ARBA" id="ARBA00022692"/>
    </source>
</evidence>
<evidence type="ECO:0000256" key="9">
    <source>
        <dbReference type="SAM" id="Phobius"/>
    </source>
</evidence>
<proteinExistence type="inferred from homology"/>
<keyword evidence="12" id="KW-1185">Reference proteome</keyword>
<dbReference type="EMBL" id="FXTM01000006">
    <property type="protein sequence ID" value="SMO48532.1"/>
    <property type="molecule type" value="Genomic_DNA"/>
</dbReference>
<feature type="transmembrane region" description="Helical" evidence="9">
    <location>
        <begin position="13"/>
        <end position="38"/>
    </location>
</feature>
<evidence type="ECO:0000256" key="6">
    <source>
        <dbReference type="ARBA" id="ARBA00022989"/>
    </source>
</evidence>
<keyword evidence="6 9" id="KW-1133">Transmembrane helix</keyword>
<evidence type="ECO:0000256" key="5">
    <source>
        <dbReference type="ARBA" id="ARBA00022927"/>
    </source>
</evidence>
<dbReference type="GO" id="GO:0005886">
    <property type="term" value="C:plasma membrane"/>
    <property type="evidence" value="ECO:0007669"/>
    <property type="project" value="UniProtKB-SubCell"/>
</dbReference>
<organism evidence="11 12">
    <name type="scientific">Balnearium lithotrophicum</name>
    <dbReference type="NCBI Taxonomy" id="223788"/>
    <lineage>
        <taxon>Bacteria</taxon>
        <taxon>Pseudomonadati</taxon>
        <taxon>Aquificota</taxon>
        <taxon>Aquificia</taxon>
        <taxon>Desulfurobacteriales</taxon>
        <taxon>Desulfurobacteriaceae</taxon>
        <taxon>Balnearium</taxon>
    </lineage>
</organism>